<keyword evidence="3" id="KW-1185">Reference proteome</keyword>
<feature type="compositionally biased region" description="Low complexity" evidence="1">
    <location>
        <begin position="68"/>
        <end position="79"/>
    </location>
</feature>
<dbReference type="EMBL" id="LGTZ01000265">
    <property type="protein sequence ID" value="OJD26155.1"/>
    <property type="molecule type" value="Genomic_DNA"/>
</dbReference>
<gene>
    <name evidence="2" type="ORF">ACJ73_02465</name>
</gene>
<dbReference type="OrthoDB" id="3882355at2759"/>
<accession>A0A1J9R174</accession>
<organism evidence="2 3">
    <name type="scientific">Blastomyces percursus</name>
    <dbReference type="NCBI Taxonomy" id="1658174"/>
    <lineage>
        <taxon>Eukaryota</taxon>
        <taxon>Fungi</taxon>
        <taxon>Dikarya</taxon>
        <taxon>Ascomycota</taxon>
        <taxon>Pezizomycotina</taxon>
        <taxon>Eurotiomycetes</taxon>
        <taxon>Eurotiomycetidae</taxon>
        <taxon>Onygenales</taxon>
        <taxon>Ajellomycetaceae</taxon>
        <taxon>Blastomyces</taxon>
    </lineage>
</organism>
<dbReference type="VEuPathDB" id="FungiDB:ACJ73_02465"/>
<feature type="compositionally biased region" description="Polar residues" evidence="1">
    <location>
        <begin position="80"/>
        <end position="94"/>
    </location>
</feature>
<dbReference type="Proteomes" id="UP000242791">
    <property type="component" value="Unassembled WGS sequence"/>
</dbReference>
<feature type="region of interest" description="Disordered" evidence="1">
    <location>
        <begin position="39"/>
        <end position="98"/>
    </location>
</feature>
<dbReference type="STRING" id="1658174.A0A1J9R174"/>
<evidence type="ECO:0000256" key="1">
    <source>
        <dbReference type="SAM" id="MobiDB-lite"/>
    </source>
</evidence>
<reference evidence="2 3" key="1">
    <citation type="submission" date="2015-08" db="EMBL/GenBank/DDBJ databases">
        <title>Emmonsia species relationships and genome sequence.</title>
        <authorList>
            <person name="Cuomo C.A."/>
            <person name="Schwartz I.S."/>
            <person name="Kenyon C."/>
            <person name="De Hoog G.S."/>
            <person name="Govender N.P."/>
            <person name="Botha A."/>
            <person name="Moreno L."/>
            <person name="De Vries M."/>
            <person name="Munoz J.F."/>
            <person name="Stielow J.B."/>
        </authorList>
    </citation>
    <scope>NUCLEOTIDE SEQUENCE [LARGE SCALE GENOMIC DNA]</scope>
    <source>
        <strain evidence="2 3">EI222</strain>
    </source>
</reference>
<name>A0A1J9R174_9EURO</name>
<evidence type="ECO:0000313" key="3">
    <source>
        <dbReference type="Proteomes" id="UP000242791"/>
    </source>
</evidence>
<dbReference type="AlphaFoldDB" id="A0A1J9R174"/>
<proteinExistence type="predicted"/>
<evidence type="ECO:0000313" key="2">
    <source>
        <dbReference type="EMBL" id="OJD26155.1"/>
    </source>
</evidence>
<feature type="compositionally biased region" description="Low complexity" evidence="1">
    <location>
        <begin position="39"/>
        <end position="49"/>
    </location>
</feature>
<sequence>MENKRRLFGFHGDDTEYIKFLESKLLSVERQLCFQTSTLSTSNPISSSNSRKRKTPPDHITNPGGNETTLSPPSTSTLSASNFQRNDTPSSHPSSPRDDEAVLCLQTLASDLIPPSSSFQKNSTAQALEFVYYNPVPDCPGKKQKLSNATPQWKTDANKFLASIPTMDKWDERRKERGFYTVKENQVAIQILLGKSPVEDGTRWDVATPELPTLNPIDNRKMIFDGCRYGSLSIKAELNAVFHVLLSKYQQLIFVNYCIILLCMGNSVDTVDWMMRRYISDSGSRNLKRYRLGCVFVNRCITSLLKQGWGHKSWEIFIICAQSPHLYARFVDAPNECHKILTERLGTANVPLWEDRLIPFCIPSIIKVWVGDDIEMSQICSYLGYDFDLITQIHHTFISRLNTDGQGQLVVNDTSNAASQIEYTNSTLSASCFGQTISDTRISPSRHVNNGSDSGVALQNDLYSSLDLSDTDRALQDNYFLPSWSDTDIALQNSEFCFDNWGLTRSI</sequence>
<comment type="caution">
    <text evidence="2">The sequence shown here is derived from an EMBL/GenBank/DDBJ whole genome shotgun (WGS) entry which is preliminary data.</text>
</comment>
<protein>
    <submittedName>
        <fullName evidence="2">Uncharacterized protein</fullName>
    </submittedName>
</protein>